<reference evidence="2 3" key="1">
    <citation type="submission" date="2015-09" db="EMBL/GenBank/DDBJ databases">
        <title>Draft genome sequence of Kouleothrix aurantiaca JCM 19913.</title>
        <authorList>
            <person name="Hemp J."/>
        </authorList>
    </citation>
    <scope>NUCLEOTIDE SEQUENCE [LARGE SCALE GENOMIC DNA]</scope>
    <source>
        <strain evidence="2 3">COM-B</strain>
    </source>
</reference>
<evidence type="ECO:0000313" key="2">
    <source>
        <dbReference type="EMBL" id="KPV49367.1"/>
    </source>
</evidence>
<name>A0A0P9EYV2_9CHLR</name>
<gene>
    <name evidence="2" type="ORF">SE17_33065</name>
</gene>
<dbReference type="EMBL" id="LJCR01002020">
    <property type="protein sequence ID" value="KPV49367.1"/>
    <property type="molecule type" value="Genomic_DNA"/>
</dbReference>
<organism evidence="2 3">
    <name type="scientific">Kouleothrix aurantiaca</name>
    <dbReference type="NCBI Taxonomy" id="186479"/>
    <lineage>
        <taxon>Bacteria</taxon>
        <taxon>Bacillati</taxon>
        <taxon>Chloroflexota</taxon>
        <taxon>Chloroflexia</taxon>
        <taxon>Chloroflexales</taxon>
        <taxon>Roseiflexineae</taxon>
        <taxon>Roseiflexaceae</taxon>
        <taxon>Kouleothrix</taxon>
    </lineage>
</organism>
<dbReference type="AlphaFoldDB" id="A0A0P9EYV2"/>
<comment type="caution">
    <text evidence="2">The sequence shown here is derived from an EMBL/GenBank/DDBJ whole genome shotgun (WGS) entry which is preliminary data.</text>
</comment>
<protein>
    <recommendedName>
        <fullName evidence="1">Aminoglycoside phosphotransferase domain-containing protein</fullName>
    </recommendedName>
</protein>
<accession>A0A0P9EYV2</accession>
<dbReference type="InterPro" id="IPR002575">
    <property type="entry name" value="Aminoglycoside_PTrfase"/>
</dbReference>
<evidence type="ECO:0000313" key="3">
    <source>
        <dbReference type="Proteomes" id="UP000050509"/>
    </source>
</evidence>
<keyword evidence="3" id="KW-1185">Reference proteome</keyword>
<dbReference type="Gene3D" id="3.90.1200.10">
    <property type="match status" value="1"/>
</dbReference>
<feature type="non-terminal residue" evidence="2">
    <location>
        <position position="237"/>
    </location>
</feature>
<dbReference type="Proteomes" id="UP000050509">
    <property type="component" value="Unassembled WGS sequence"/>
</dbReference>
<evidence type="ECO:0000259" key="1">
    <source>
        <dbReference type="Pfam" id="PF01636"/>
    </source>
</evidence>
<proteinExistence type="predicted"/>
<feature type="domain" description="Aminoglycoside phosphotransferase" evidence="1">
    <location>
        <begin position="63"/>
        <end position="237"/>
    </location>
</feature>
<dbReference type="InterPro" id="IPR011009">
    <property type="entry name" value="Kinase-like_dom_sf"/>
</dbReference>
<dbReference type="SUPFAM" id="SSF56112">
    <property type="entry name" value="Protein kinase-like (PK-like)"/>
    <property type="match status" value="1"/>
</dbReference>
<sequence length="237" mass="26142">MTPITPPFWAGETWAGDVQEWIGAALARNGRSLTGPLEQIHLQPWSTVLRAPTAGGLVFFKSVAPNIHHEVALTAALARWQPDVVLQPLATDPARGWMLLPDGGARLRERIRADRDLGHWHALLPHYAALQIDLAARQDELLALGAADWRLTHFPRLYAELLNEHEQLWLDQPDGLPSEDHARLLALAPQVSAWCAELAASGIPESLNHGDLHDGNIFFHTGGARIFDWGDGRVSHP</sequence>
<dbReference type="Pfam" id="PF01636">
    <property type="entry name" value="APH"/>
    <property type="match status" value="1"/>
</dbReference>